<evidence type="ECO:0000256" key="5">
    <source>
        <dbReference type="PIRSR" id="PIRSR015582-2"/>
    </source>
</evidence>
<feature type="binding site" evidence="4">
    <location>
        <position position="121"/>
    </location>
    <ligand>
        <name>substrate</name>
    </ligand>
</feature>
<feature type="binding site" evidence="5">
    <location>
        <position position="148"/>
    </location>
    <ligand>
        <name>Mg(2+)</name>
        <dbReference type="ChEBI" id="CHEBI:18420"/>
    </ligand>
</feature>
<dbReference type="SUPFAM" id="SSF51621">
    <property type="entry name" value="Phosphoenolpyruvate/pyruvate domain"/>
    <property type="match status" value="1"/>
</dbReference>
<dbReference type="HOGENOM" id="CLU_044864_0_1_4"/>
<feature type="binding site" evidence="5">
    <location>
        <position position="121"/>
    </location>
    <ligand>
        <name>Mg(2+)</name>
        <dbReference type="ChEBI" id="CHEBI:18420"/>
    </ligand>
</feature>
<evidence type="ECO:0000256" key="2">
    <source>
        <dbReference type="ARBA" id="ARBA00022723"/>
    </source>
</evidence>
<gene>
    <name evidence="7" type="primary">mcl</name>
    <name evidence="7" type="ordered locus">CNE_BB1p10140</name>
</gene>
<dbReference type="Proteomes" id="UP000006798">
    <property type="component" value="Plasmid pBB1"/>
</dbReference>
<dbReference type="PIRSF" id="PIRSF015582">
    <property type="entry name" value="Cit_lyase_B"/>
    <property type="match status" value="1"/>
</dbReference>
<dbReference type="EMBL" id="CP002879">
    <property type="protein sequence ID" value="AEI82422.1"/>
    <property type="molecule type" value="Genomic_DNA"/>
</dbReference>
<keyword evidence="7" id="KW-0456">Lyase</keyword>
<evidence type="ECO:0000256" key="3">
    <source>
        <dbReference type="ARBA" id="ARBA00022842"/>
    </source>
</evidence>
<dbReference type="InterPro" id="IPR015813">
    <property type="entry name" value="Pyrv/PenolPyrv_kinase-like_dom"/>
</dbReference>
<evidence type="ECO:0000256" key="4">
    <source>
        <dbReference type="PIRSR" id="PIRSR015582-1"/>
    </source>
</evidence>
<geneLocation type="plasmid" evidence="7 8">
    <name>pBB1</name>
</geneLocation>
<dbReference type="GO" id="GO:0016829">
    <property type="term" value="F:lyase activity"/>
    <property type="evidence" value="ECO:0007669"/>
    <property type="project" value="UniProtKB-KW"/>
</dbReference>
<keyword evidence="3 5" id="KW-0460">Magnesium</keyword>
<reference evidence="7 8" key="1">
    <citation type="journal article" date="2011" name="J. Bacteriol.">
        <title>Complete genome sequence of the type strain Cupriavidus necator N-1.</title>
        <authorList>
            <person name="Poehlein A."/>
            <person name="Kusian B."/>
            <person name="Friedrich B."/>
            <person name="Daniel R."/>
            <person name="Bowien B."/>
        </authorList>
    </citation>
    <scope>NUCLEOTIDE SEQUENCE [LARGE SCALE GENOMIC DNA]</scope>
    <source>
        <strain evidence="8">ATCC 43291 / DSM 13513 / CCUG 52238 / LMG 8453 / N-1</strain>
        <plasmid evidence="7 8">pBB1</plasmid>
    </source>
</reference>
<dbReference type="InterPro" id="IPR040442">
    <property type="entry name" value="Pyrv_kinase-like_dom_sf"/>
</dbReference>
<dbReference type="GO" id="GO:0000287">
    <property type="term" value="F:magnesium ion binding"/>
    <property type="evidence" value="ECO:0007669"/>
    <property type="project" value="TreeGrafter"/>
</dbReference>
<dbReference type="PANTHER" id="PTHR32308:SF10">
    <property type="entry name" value="CITRATE LYASE SUBUNIT BETA"/>
    <property type="match status" value="1"/>
</dbReference>
<dbReference type="EC" id="4.1.3.24" evidence="7"/>
<accession>F8GUL8</accession>
<evidence type="ECO:0000256" key="1">
    <source>
        <dbReference type="ARBA" id="ARBA00001946"/>
    </source>
</evidence>
<dbReference type="Pfam" id="PF03328">
    <property type="entry name" value="HpcH_HpaI"/>
    <property type="match status" value="1"/>
</dbReference>
<evidence type="ECO:0000313" key="7">
    <source>
        <dbReference type="EMBL" id="AEI82422.1"/>
    </source>
</evidence>
<feature type="domain" description="HpcH/HpaI aldolase/citrate lyase" evidence="6">
    <location>
        <begin position="6"/>
        <end position="237"/>
    </location>
</feature>
<evidence type="ECO:0000313" key="8">
    <source>
        <dbReference type="Proteomes" id="UP000006798"/>
    </source>
</evidence>
<organism evidence="7 8">
    <name type="scientific">Cupriavidus necator (strain ATCC 43291 / DSM 13513 / CCUG 52238 / LMG 8453 / N-1)</name>
    <name type="common">Ralstonia eutropha</name>
    <dbReference type="NCBI Taxonomy" id="1042878"/>
    <lineage>
        <taxon>Bacteria</taxon>
        <taxon>Pseudomonadati</taxon>
        <taxon>Pseudomonadota</taxon>
        <taxon>Betaproteobacteria</taxon>
        <taxon>Burkholderiales</taxon>
        <taxon>Burkholderiaceae</taxon>
        <taxon>Cupriavidus</taxon>
    </lineage>
</organism>
<comment type="cofactor">
    <cofactor evidence="1">
        <name>Mg(2+)</name>
        <dbReference type="ChEBI" id="CHEBI:18420"/>
    </cofactor>
</comment>
<sequence>MNITRTYLAVPAHQEKLVTSAARSSADAVFLDLEDAVPESMKATALDAAVRAINDLDWGQKVIVVRVNGIGLRQQQEVESLVRLAPRLNAVLLPKVESAEEIVAVQRQVDGTSVAIEAMIETAKGLVFCEQIAAAGGGLEALHFGVGDFGASIGAKGVEIGLSHPQYALASRAGDGYADTALDMWAYPMMRILVAAHAFGLRAIDGPCGAFRDVRLSESSALKAAAMGYDGKQVIHPLQLDCTNAAFTPTDEEYAAAQRVVAALAEAEREGRGAVQLDGKLVDYANIRMAKKVVEARGRAIA</sequence>
<name>F8GUL8_CUPNN</name>
<dbReference type="GeneID" id="34312565"/>
<dbReference type="AlphaFoldDB" id="F8GUL8"/>
<dbReference type="Gene3D" id="3.20.20.60">
    <property type="entry name" value="Phosphoenolpyruvate-binding domains"/>
    <property type="match status" value="1"/>
</dbReference>
<dbReference type="GO" id="GO:0006107">
    <property type="term" value="P:oxaloacetate metabolic process"/>
    <property type="evidence" value="ECO:0007669"/>
    <property type="project" value="TreeGrafter"/>
</dbReference>
<keyword evidence="7" id="KW-0614">Plasmid</keyword>
<dbReference type="InterPro" id="IPR011206">
    <property type="entry name" value="Citrate_lyase_beta/mcl1/mcl2"/>
</dbReference>
<protein>
    <submittedName>
        <fullName evidence="7">Malyl-CoA lyase Mcl</fullName>
        <ecNumber evidence="7">4.1.3.24</ecNumber>
    </submittedName>
</protein>
<dbReference type="InterPro" id="IPR005000">
    <property type="entry name" value="Aldolase/citrate-lyase_domain"/>
</dbReference>
<evidence type="ECO:0000259" key="6">
    <source>
        <dbReference type="Pfam" id="PF03328"/>
    </source>
</evidence>
<feature type="binding site" evidence="4">
    <location>
        <position position="66"/>
    </location>
    <ligand>
        <name>substrate</name>
    </ligand>
</feature>
<proteinExistence type="predicted"/>
<dbReference type="PANTHER" id="PTHR32308">
    <property type="entry name" value="LYASE BETA SUBUNIT, PUTATIVE (AFU_ORTHOLOGUE AFUA_4G13030)-RELATED"/>
    <property type="match status" value="1"/>
</dbReference>
<dbReference type="RefSeq" id="WP_013959454.1">
    <property type="nucleotide sequence ID" value="NC_015727.1"/>
</dbReference>
<dbReference type="KEGG" id="cnc:CNE_BB1p10140"/>
<keyword evidence="2 5" id="KW-0479">Metal-binding</keyword>